<dbReference type="RefSeq" id="YP_010751084.1">
    <property type="nucleotide sequence ID" value="NC_073365.1"/>
</dbReference>
<dbReference type="KEGG" id="vg:80004745"/>
<dbReference type="GeneID" id="80004745"/>
<reference evidence="1 2" key="1">
    <citation type="submission" date="2019-05" db="EMBL/GenBank/DDBJ databases">
        <authorList>
            <person name="Stoner T.H."/>
            <person name="Aull H.G."/>
            <person name="Divens A.M."/>
            <person name="Zack K."/>
            <person name="Garlena R.A."/>
            <person name="Russell D.A."/>
            <person name="Pope W.H."/>
            <person name="Jacobs-Sera D."/>
            <person name="Hatfull G.F."/>
        </authorList>
    </citation>
    <scope>NUCLEOTIDE SEQUENCE [LARGE SCALE GENOMIC DNA]</scope>
</reference>
<accession>A0A514DDG1</accession>
<keyword evidence="2" id="KW-1185">Reference proteome</keyword>
<protein>
    <submittedName>
        <fullName evidence="1">Uncharacterized protein</fullName>
    </submittedName>
</protein>
<gene>
    <name evidence="1" type="primary">77</name>
    <name evidence="1" type="ORF">PBI_CINNA_77</name>
</gene>
<evidence type="ECO:0000313" key="1">
    <source>
        <dbReference type="EMBL" id="QDH91661.1"/>
    </source>
</evidence>
<organism evidence="1 2">
    <name type="scientific">Microbacterium phage Cinna</name>
    <dbReference type="NCBI Taxonomy" id="2591215"/>
    <lineage>
        <taxon>Viruses</taxon>
        <taxon>Duplodnaviria</taxon>
        <taxon>Heunggongvirae</taxon>
        <taxon>Uroviricota</taxon>
        <taxon>Caudoviricetes</taxon>
        <taxon>Kutznervirinae</taxon>
        <taxon>Mementomorivirus</taxon>
        <taxon>Mementomorivirus cinna</taxon>
    </lineage>
</organism>
<dbReference type="EMBL" id="MK937591">
    <property type="protein sequence ID" value="QDH91661.1"/>
    <property type="molecule type" value="Genomic_DNA"/>
</dbReference>
<dbReference type="Proteomes" id="UP000317804">
    <property type="component" value="Segment"/>
</dbReference>
<name>A0A514DDG1_9CAUD</name>
<proteinExistence type="predicted"/>
<sequence length="287" mass="31260">MSTRRATITIEVSVDDAEGTVTDEMMQEAVGEAVDALADIAHVAKTEIMHPLGERIIEPVQRTPRTGYATDPGDRDETHPAFGVAAVSRGSGTPRPLFQTDLQHSEVMRLTIHRAVRTRSLHRDWTHPTQELIEVEMSLSQWGALVSSVGIGSGVPVTIRRTENDIRVPDLPYEPRIAESVGEAKATVRRLLEKSMVTLGELEHAVEEKRGIRATREALNAHRLTLEHASGNAAFAIKSVSEAAEKVTTQARADIEAHILDAVRLTGATPIEAPTLDIGEIEAGRDD</sequence>
<evidence type="ECO:0000313" key="2">
    <source>
        <dbReference type="Proteomes" id="UP000317804"/>
    </source>
</evidence>